<dbReference type="SUPFAM" id="SSF53474">
    <property type="entry name" value="alpha/beta-Hydrolases"/>
    <property type="match status" value="1"/>
</dbReference>
<evidence type="ECO:0000313" key="2">
    <source>
        <dbReference type="Proteomes" id="UP001621714"/>
    </source>
</evidence>
<evidence type="ECO:0008006" key="3">
    <source>
        <dbReference type="Google" id="ProtNLM"/>
    </source>
</evidence>
<keyword evidence="2" id="KW-1185">Reference proteome</keyword>
<gene>
    <name evidence="1" type="ORF">V6U78_12220</name>
</gene>
<dbReference type="RefSeq" id="WP_405341335.1">
    <property type="nucleotide sequence ID" value="NZ_JBANFI010000010.1"/>
</dbReference>
<dbReference type="EMBL" id="JBANFI010000010">
    <property type="protein sequence ID" value="MFK7161800.1"/>
    <property type="molecule type" value="Genomic_DNA"/>
</dbReference>
<proteinExistence type="predicted"/>
<dbReference type="Gene3D" id="3.40.50.1820">
    <property type="entry name" value="alpha/beta hydrolase"/>
    <property type="match status" value="1"/>
</dbReference>
<reference evidence="1 2" key="1">
    <citation type="submission" date="2024-02" db="EMBL/GenBank/DDBJ databases">
        <title>Marinospirillum sp. MEB 164 isolated from Lonar lake sediment.</title>
        <authorList>
            <person name="Joshi A."/>
            <person name="Thite S."/>
        </authorList>
    </citation>
    <scope>NUCLEOTIDE SEQUENCE [LARGE SCALE GENOMIC DNA]</scope>
    <source>
        <strain evidence="1 2">MEB164</strain>
    </source>
</reference>
<accession>A0ABW8PZT5</accession>
<evidence type="ECO:0000313" key="1">
    <source>
        <dbReference type="EMBL" id="MFK7161800.1"/>
    </source>
</evidence>
<sequence length="254" mass="28139">MLRWITTRPQPDGSASALPCFIWLPGWSFMPEVFLPWIKQLPGEHWGLDWQRQPPQQQAAEQEFAQLVARLLAHPVAQRATQWIGWSLGGWVGEGVFAQGGLAPQAQLITLGSTLDFAAPELDLAAFQAQFAAHPQRSLAYFARLCCQGAPQALHQRQQLIRAQLTGQTEQEQAQLALGLAWLAKIETSQWNQPAEPIQRWVAATGSDRLCRQPFADAQISTSTSHVFFLDPAWIQASTQPCHITGASRITPCS</sequence>
<dbReference type="InterPro" id="IPR029058">
    <property type="entry name" value="AB_hydrolase_fold"/>
</dbReference>
<dbReference type="Proteomes" id="UP001621714">
    <property type="component" value="Unassembled WGS sequence"/>
</dbReference>
<comment type="caution">
    <text evidence="1">The sequence shown here is derived from an EMBL/GenBank/DDBJ whole genome shotgun (WGS) entry which is preliminary data.</text>
</comment>
<organism evidence="1 2">
    <name type="scientific">Marinospirillum alkalitolerans</name>
    <dbReference type="NCBI Taxonomy" id="3123374"/>
    <lineage>
        <taxon>Bacteria</taxon>
        <taxon>Pseudomonadati</taxon>
        <taxon>Pseudomonadota</taxon>
        <taxon>Gammaproteobacteria</taxon>
        <taxon>Oceanospirillales</taxon>
        <taxon>Oceanospirillaceae</taxon>
        <taxon>Marinospirillum</taxon>
    </lineage>
</organism>
<protein>
    <recommendedName>
        <fullName evidence="3">Pimeloyl-[acyl-carrier protein] methyl ester esterase</fullName>
    </recommendedName>
</protein>
<name>A0ABW8PZT5_9GAMM</name>